<dbReference type="Pfam" id="PF06580">
    <property type="entry name" value="His_kinase"/>
    <property type="match status" value="1"/>
</dbReference>
<dbReference type="AlphaFoldDB" id="A0A5Q0QCD5"/>
<feature type="transmembrane region" description="Helical" evidence="2">
    <location>
        <begin position="379"/>
        <end position="397"/>
    </location>
</feature>
<gene>
    <name evidence="4" type="ORF">GFH32_11785</name>
</gene>
<keyword evidence="1" id="KW-0175">Coiled coil</keyword>
<dbReference type="Gene3D" id="1.25.40.10">
    <property type="entry name" value="Tetratricopeptide repeat domain"/>
    <property type="match status" value="1"/>
</dbReference>
<proteinExistence type="predicted"/>
<dbReference type="PANTHER" id="PTHR34220">
    <property type="entry name" value="SENSOR HISTIDINE KINASE YPDA"/>
    <property type="match status" value="1"/>
</dbReference>
<accession>A0A5Q0QCD5</accession>
<feature type="domain" description="Signal transduction histidine kinase internal region" evidence="3">
    <location>
        <begin position="428"/>
        <end position="507"/>
    </location>
</feature>
<name>A0A5Q0QCD5_9SPHI</name>
<keyword evidence="2" id="KW-1133">Transmembrane helix</keyword>
<keyword evidence="5" id="KW-1185">Reference proteome</keyword>
<keyword evidence="2" id="KW-0812">Transmembrane</keyword>
<dbReference type="GO" id="GO:0016020">
    <property type="term" value="C:membrane"/>
    <property type="evidence" value="ECO:0007669"/>
    <property type="project" value="InterPro"/>
</dbReference>
<feature type="coiled-coil region" evidence="1">
    <location>
        <begin position="410"/>
        <end position="437"/>
    </location>
</feature>
<dbReference type="InterPro" id="IPR019734">
    <property type="entry name" value="TPR_rpt"/>
</dbReference>
<dbReference type="Gene3D" id="3.30.565.10">
    <property type="entry name" value="Histidine kinase-like ATPase, C-terminal domain"/>
    <property type="match status" value="1"/>
</dbReference>
<reference evidence="4 5" key="1">
    <citation type="submission" date="2019-10" db="EMBL/GenBank/DDBJ databases">
        <authorList>
            <person name="Dong K."/>
        </authorList>
    </citation>
    <scope>NUCLEOTIDE SEQUENCE [LARGE SCALE GENOMIC DNA]</scope>
    <source>
        <strain evidence="5">dk4302</strain>
    </source>
</reference>
<dbReference type="KEGG" id="sphe:GFH32_11785"/>
<protein>
    <recommendedName>
        <fullName evidence="3">Signal transduction histidine kinase internal region domain-containing protein</fullName>
    </recommendedName>
</protein>
<dbReference type="SMART" id="SM00028">
    <property type="entry name" value="TPR"/>
    <property type="match status" value="3"/>
</dbReference>
<evidence type="ECO:0000259" key="3">
    <source>
        <dbReference type="Pfam" id="PF06580"/>
    </source>
</evidence>
<dbReference type="InterPro" id="IPR050640">
    <property type="entry name" value="Bact_2-comp_sensor_kinase"/>
</dbReference>
<dbReference type="InterPro" id="IPR011990">
    <property type="entry name" value="TPR-like_helical_dom_sf"/>
</dbReference>
<evidence type="ECO:0000256" key="2">
    <source>
        <dbReference type="SAM" id="Phobius"/>
    </source>
</evidence>
<organism evidence="4 5">
    <name type="scientific">Sphingobacterium zhuxiongii</name>
    <dbReference type="NCBI Taxonomy" id="2662364"/>
    <lineage>
        <taxon>Bacteria</taxon>
        <taxon>Pseudomonadati</taxon>
        <taxon>Bacteroidota</taxon>
        <taxon>Sphingobacteriia</taxon>
        <taxon>Sphingobacteriales</taxon>
        <taxon>Sphingobacteriaceae</taxon>
        <taxon>Sphingobacterium</taxon>
    </lineage>
</organism>
<keyword evidence="2" id="KW-0472">Membrane</keyword>
<dbReference type="InterPro" id="IPR036890">
    <property type="entry name" value="HATPase_C_sf"/>
</dbReference>
<dbReference type="PANTHER" id="PTHR34220:SF7">
    <property type="entry name" value="SENSOR HISTIDINE KINASE YPDA"/>
    <property type="match status" value="1"/>
</dbReference>
<dbReference type="RefSeq" id="WP_153511796.1">
    <property type="nucleotide sequence ID" value="NZ_CP045652.1"/>
</dbReference>
<dbReference type="SUPFAM" id="SSF48452">
    <property type="entry name" value="TPR-like"/>
    <property type="match status" value="1"/>
</dbReference>
<evidence type="ECO:0000256" key="1">
    <source>
        <dbReference type="SAM" id="Coils"/>
    </source>
</evidence>
<dbReference type="SUPFAM" id="SSF55874">
    <property type="entry name" value="ATPase domain of HSP90 chaperone/DNA topoisomerase II/histidine kinase"/>
    <property type="match status" value="1"/>
</dbReference>
<dbReference type="InterPro" id="IPR010559">
    <property type="entry name" value="Sig_transdc_His_kin_internal"/>
</dbReference>
<evidence type="ECO:0000313" key="5">
    <source>
        <dbReference type="Proteomes" id="UP000326921"/>
    </source>
</evidence>
<evidence type="ECO:0000313" key="4">
    <source>
        <dbReference type="EMBL" id="QGA26954.1"/>
    </source>
</evidence>
<dbReference type="GO" id="GO:0000155">
    <property type="term" value="F:phosphorelay sensor kinase activity"/>
    <property type="evidence" value="ECO:0007669"/>
    <property type="project" value="InterPro"/>
</dbReference>
<dbReference type="EMBL" id="CP045652">
    <property type="protein sequence ID" value="QGA26954.1"/>
    <property type="molecule type" value="Genomic_DNA"/>
</dbReference>
<dbReference type="Proteomes" id="UP000326921">
    <property type="component" value="Chromosome"/>
</dbReference>
<sequence length="628" mass="73622">MRIFIYFLISFCVLQSSCKYFSDEKKRVAGISQKDSLFLDFAISIDTMVLEKKQLLSFQLDSIYAKLDPVERQNYHAILNSKIFKDYRSISELSTIDTQGRSTELREYLDFYLLNYQVPLNGTPELEILQQILKKVNQDGAEKNRFSYLYYEALARIYFNNADSEKSIHYIQLWYKEHPNRSMDRIQFTFHEIMFLHMMKGQKLDQMREHLQAMKKLLQSDTNKSEIARIYEKEALYQGTKGQSDSAIFYLNKCIEIAPEIPMYYRNLAVAYQREKSYDRAIDIANEGIEKVKTASDSSLFYSFYSTLALSYEAKGEYKKALELQGISQHYNLEKTKRNQLENISAIENRYKSENRDLKIKNLQITDSLKSQIIVQQKWLIFVFFCFVLLILTAMYFRYKRGLIKEKTEKLQIESEKLAVENDMLKLEQRALQLKLNPHFIHNTISNLQGVILEGRNEEANEYLLKFSRLLRNILDYDQEEWVPLDREIGLIRDYLNLQKMRFGDSFDYALEVDTDSVNNIQVPLMLIQPFVENAIIHGFQGLSRKGFLLVKFTTSGDSLRILITDNGQGEQPKTGNAKNKKSLSFEITEKRLKALFPDKEAYIRKNVISVGFEVELLIPIIHDTIHS</sequence>